<dbReference type="Pfam" id="PF13202">
    <property type="entry name" value="EF-hand_5"/>
    <property type="match status" value="1"/>
</dbReference>
<proteinExistence type="predicted"/>
<feature type="domain" description="EF-hand" evidence="2">
    <location>
        <begin position="62"/>
        <end position="89"/>
    </location>
</feature>
<dbReference type="SUPFAM" id="SSF47473">
    <property type="entry name" value="EF-hand"/>
    <property type="match status" value="1"/>
</dbReference>
<gene>
    <name evidence="3" type="ORF">METZ01_LOCUS201511</name>
</gene>
<name>A0A382EFL1_9ZZZZ</name>
<protein>
    <recommendedName>
        <fullName evidence="2">EF-hand domain-containing protein</fullName>
    </recommendedName>
</protein>
<accession>A0A382EFL1</accession>
<evidence type="ECO:0000313" key="3">
    <source>
        <dbReference type="EMBL" id="SVB48657.1"/>
    </source>
</evidence>
<dbReference type="Gene3D" id="1.10.238.10">
    <property type="entry name" value="EF-hand"/>
    <property type="match status" value="1"/>
</dbReference>
<dbReference type="AlphaFoldDB" id="A0A382EFL1"/>
<evidence type="ECO:0000259" key="2">
    <source>
        <dbReference type="PROSITE" id="PS50222"/>
    </source>
</evidence>
<dbReference type="InterPro" id="IPR018247">
    <property type="entry name" value="EF_Hand_1_Ca_BS"/>
</dbReference>
<dbReference type="InterPro" id="IPR011992">
    <property type="entry name" value="EF-hand-dom_pair"/>
</dbReference>
<dbReference type="EMBL" id="UINC01043927">
    <property type="protein sequence ID" value="SVB48657.1"/>
    <property type="molecule type" value="Genomic_DNA"/>
</dbReference>
<dbReference type="GO" id="GO:0005509">
    <property type="term" value="F:calcium ion binding"/>
    <property type="evidence" value="ECO:0007669"/>
    <property type="project" value="InterPro"/>
</dbReference>
<sequence length="89" mass="9576">MVRRFAVDCAVMGLTLGVVHAQDDMMGDEPPPPHPEVVLAPPEGFEPPEDMPPRMTGDPEADAGAMLDTFFQLMDADGSGAIDFEEFKA</sequence>
<feature type="region of interest" description="Disordered" evidence="1">
    <location>
        <begin position="23"/>
        <end position="62"/>
    </location>
</feature>
<dbReference type="InterPro" id="IPR002048">
    <property type="entry name" value="EF_hand_dom"/>
</dbReference>
<organism evidence="3">
    <name type="scientific">marine metagenome</name>
    <dbReference type="NCBI Taxonomy" id="408172"/>
    <lineage>
        <taxon>unclassified sequences</taxon>
        <taxon>metagenomes</taxon>
        <taxon>ecological metagenomes</taxon>
    </lineage>
</organism>
<dbReference type="PROSITE" id="PS50222">
    <property type="entry name" value="EF_HAND_2"/>
    <property type="match status" value="1"/>
</dbReference>
<dbReference type="PROSITE" id="PS00018">
    <property type="entry name" value="EF_HAND_1"/>
    <property type="match status" value="1"/>
</dbReference>
<evidence type="ECO:0000256" key="1">
    <source>
        <dbReference type="SAM" id="MobiDB-lite"/>
    </source>
</evidence>
<reference evidence="3" key="1">
    <citation type="submission" date="2018-05" db="EMBL/GenBank/DDBJ databases">
        <authorList>
            <person name="Lanie J.A."/>
            <person name="Ng W.-L."/>
            <person name="Kazmierczak K.M."/>
            <person name="Andrzejewski T.M."/>
            <person name="Davidsen T.M."/>
            <person name="Wayne K.J."/>
            <person name="Tettelin H."/>
            <person name="Glass J.I."/>
            <person name="Rusch D."/>
            <person name="Podicherti R."/>
            <person name="Tsui H.-C.T."/>
            <person name="Winkler M.E."/>
        </authorList>
    </citation>
    <scope>NUCLEOTIDE SEQUENCE</scope>
</reference>